<keyword evidence="5" id="KW-0460">Magnesium</keyword>
<dbReference type="Gene3D" id="3.90.79.10">
    <property type="entry name" value="Nucleoside Triphosphate Pyrophosphohydrolase"/>
    <property type="match status" value="1"/>
</dbReference>
<dbReference type="Pfam" id="PF00293">
    <property type="entry name" value="NUDIX"/>
    <property type="match status" value="1"/>
</dbReference>
<evidence type="ECO:0000256" key="2">
    <source>
        <dbReference type="ARBA" id="ARBA00001946"/>
    </source>
</evidence>
<feature type="domain" description="Nudix hydrolase" evidence="8">
    <location>
        <begin position="58"/>
        <end position="205"/>
    </location>
</feature>
<protein>
    <submittedName>
        <fullName evidence="9">CoA pyrophosphatase</fullName>
    </submittedName>
</protein>
<evidence type="ECO:0000313" key="10">
    <source>
        <dbReference type="Proteomes" id="UP001501035"/>
    </source>
</evidence>
<feature type="compositionally biased region" description="Low complexity" evidence="7">
    <location>
        <begin position="261"/>
        <end position="282"/>
    </location>
</feature>
<keyword evidence="6" id="KW-0464">Manganese</keyword>
<proteinExistence type="predicted"/>
<comment type="cofactor">
    <cofactor evidence="2">
        <name>Mg(2+)</name>
        <dbReference type="ChEBI" id="CHEBI:18420"/>
    </cofactor>
</comment>
<feature type="compositionally biased region" description="Basic and acidic residues" evidence="7">
    <location>
        <begin position="283"/>
        <end position="296"/>
    </location>
</feature>
<dbReference type="SUPFAM" id="SSF55811">
    <property type="entry name" value="Nudix"/>
    <property type="match status" value="1"/>
</dbReference>
<dbReference type="CDD" id="cd03426">
    <property type="entry name" value="NUDIX_CoAse_Nudt7"/>
    <property type="match status" value="1"/>
</dbReference>
<comment type="cofactor">
    <cofactor evidence="1">
        <name>Mn(2+)</name>
        <dbReference type="ChEBI" id="CHEBI:29035"/>
    </cofactor>
</comment>
<evidence type="ECO:0000256" key="4">
    <source>
        <dbReference type="ARBA" id="ARBA00022801"/>
    </source>
</evidence>
<evidence type="ECO:0000256" key="6">
    <source>
        <dbReference type="ARBA" id="ARBA00023211"/>
    </source>
</evidence>
<dbReference type="PANTHER" id="PTHR12992">
    <property type="entry name" value="NUDIX HYDROLASE"/>
    <property type="match status" value="1"/>
</dbReference>
<feature type="region of interest" description="Disordered" evidence="7">
    <location>
        <begin position="255"/>
        <end position="296"/>
    </location>
</feature>
<keyword evidence="4" id="KW-0378">Hydrolase</keyword>
<dbReference type="PANTHER" id="PTHR12992:SF11">
    <property type="entry name" value="MITOCHONDRIAL COENZYME A DIPHOSPHATASE NUDT8"/>
    <property type="match status" value="1"/>
</dbReference>
<sequence>MSRAPMPTGHPVGPLVDTALIPPWMRSLTDDVERLTDIVNSRGGDRARLARMVATARNRRAAAVLVLLAGTFESAPENSGGLPDDAEILLLERATTLRQHSGQVAFPGGAHDEGEPFPVHTALREAQEETGLEPDGVRVLANLPSFSTLPSPFEVVPVLGYWERPTPVRAVDAGETARVARIRVGDLLEPANRFQVRRDFLGGRVYQGPAFMVDGLLVWGFTGGLFAAISHACGWDVPWDTDDVRPLDEAIAAAKSSQDHGLPLDLPFPPDANDFDPNGFDSAGKDGGDAGWGDRR</sequence>
<keyword evidence="3" id="KW-0479">Metal-binding</keyword>
<reference evidence="10" key="1">
    <citation type="journal article" date="2019" name="Int. J. Syst. Evol. Microbiol.">
        <title>The Global Catalogue of Microorganisms (GCM) 10K type strain sequencing project: providing services to taxonomists for standard genome sequencing and annotation.</title>
        <authorList>
            <consortium name="The Broad Institute Genomics Platform"/>
            <consortium name="The Broad Institute Genome Sequencing Center for Infectious Disease"/>
            <person name="Wu L."/>
            <person name="Ma J."/>
        </authorList>
    </citation>
    <scope>NUCLEOTIDE SEQUENCE [LARGE SCALE GENOMIC DNA]</scope>
    <source>
        <strain evidence="10">JCM 14234</strain>
    </source>
</reference>
<dbReference type="InterPro" id="IPR000086">
    <property type="entry name" value="NUDIX_hydrolase_dom"/>
</dbReference>
<dbReference type="Proteomes" id="UP001501035">
    <property type="component" value="Unassembled WGS sequence"/>
</dbReference>
<dbReference type="PROSITE" id="PS51462">
    <property type="entry name" value="NUDIX"/>
    <property type="match status" value="1"/>
</dbReference>
<accession>A0ABP6LHN2</accession>
<evidence type="ECO:0000256" key="5">
    <source>
        <dbReference type="ARBA" id="ARBA00022842"/>
    </source>
</evidence>
<comment type="caution">
    <text evidence="9">The sequence shown here is derived from an EMBL/GenBank/DDBJ whole genome shotgun (WGS) entry which is preliminary data.</text>
</comment>
<dbReference type="InterPro" id="IPR045121">
    <property type="entry name" value="CoAse"/>
</dbReference>
<keyword evidence="10" id="KW-1185">Reference proteome</keyword>
<name>A0ABP6LHN2_9ACTN</name>
<dbReference type="InterPro" id="IPR015797">
    <property type="entry name" value="NUDIX_hydrolase-like_dom_sf"/>
</dbReference>
<evidence type="ECO:0000256" key="7">
    <source>
        <dbReference type="SAM" id="MobiDB-lite"/>
    </source>
</evidence>
<evidence type="ECO:0000259" key="8">
    <source>
        <dbReference type="PROSITE" id="PS51462"/>
    </source>
</evidence>
<dbReference type="EMBL" id="BAAAVS010000054">
    <property type="protein sequence ID" value="GAA3045180.1"/>
    <property type="molecule type" value="Genomic_DNA"/>
</dbReference>
<evidence type="ECO:0000256" key="3">
    <source>
        <dbReference type="ARBA" id="ARBA00022723"/>
    </source>
</evidence>
<organism evidence="9 10">
    <name type="scientific">Gordonia defluvii</name>
    <dbReference type="NCBI Taxonomy" id="283718"/>
    <lineage>
        <taxon>Bacteria</taxon>
        <taxon>Bacillati</taxon>
        <taxon>Actinomycetota</taxon>
        <taxon>Actinomycetes</taxon>
        <taxon>Mycobacteriales</taxon>
        <taxon>Gordoniaceae</taxon>
        <taxon>Gordonia</taxon>
    </lineage>
</organism>
<evidence type="ECO:0000313" key="9">
    <source>
        <dbReference type="EMBL" id="GAA3045180.1"/>
    </source>
</evidence>
<gene>
    <name evidence="9" type="ORF">GCM10010528_25560</name>
</gene>
<evidence type="ECO:0000256" key="1">
    <source>
        <dbReference type="ARBA" id="ARBA00001936"/>
    </source>
</evidence>